<comment type="caution">
    <text evidence="1">The sequence shown here is derived from an EMBL/GenBank/DDBJ whole genome shotgun (WGS) entry which is preliminary data.</text>
</comment>
<accession>A0A4C1SD22</accession>
<organism evidence="1 2">
    <name type="scientific">Eumeta variegata</name>
    <name type="common">Bagworm moth</name>
    <name type="synonym">Eumeta japonica</name>
    <dbReference type="NCBI Taxonomy" id="151549"/>
    <lineage>
        <taxon>Eukaryota</taxon>
        <taxon>Metazoa</taxon>
        <taxon>Ecdysozoa</taxon>
        <taxon>Arthropoda</taxon>
        <taxon>Hexapoda</taxon>
        <taxon>Insecta</taxon>
        <taxon>Pterygota</taxon>
        <taxon>Neoptera</taxon>
        <taxon>Endopterygota</taxon>
        <taxon>Lepidoptera</taxon>
        <taxon>Glossata</taxon>
        <taxon>Ditrysia</taxon>
        <taxon>Tineoidea</taxon>
        <taxon>Psychidae</taxon>
        <taxon>Oiketicinae</taxon>
        <taxon>Eumeta</taxon>
    </lineage>
</organism>
<evidence type="ECO:0000313" key="2">
    <source>
        <dbReference type="Proteomes" id="UP000299102"/>
    </source>
</evidence>
<dbReference type="EMBL" id="BGZK01003328">
    <property type="protein sequence ID" value="GBO99991.1"/>
    <property type="molecule type" value="Genomic_DNA"/>
</dbReference>
<proteinExistence type="predicted"/>
<sequence length="160" mass="18646">MRWFSNQQEGQTHAPISKKKRHRLFTFTGGWSQGNPYERRSDVLRESHTTDFRSRSKIPISSKPAVRNFVPIKKVINIPYQWMEYIHTRECTGEDRSELEGAAPRKVFPLTHRAMRCSRIIKGLITYKAQDGAAYIRDMSALPAMQPAPYARLQRTAYYI</sequence>
<name>A0A4C1SD22_EUMVA</name>
<dbReference type="Proteomes" id="UP000299102">
    <property type="component" value="Unassembled WGS sequence"/>
</dbReference>
<protein>
    <submittedName>
        <fullName evidence="1">Uncharacterized protein</fullName>
    </submittedName>
</protein>
<dbReference type="AlphaFoldDB" id="A0A4C1SD22"/>
<keyword evidence="2" id="KW-1185">Reference proteome</keyword>
<evidence type="ECO:0000313" key="1">
    <source>
        <dbReference type="EMBL" id="GBO99991.1"/>
    </source>
</evidence>
<gene>
    <name evidence="1" type="ORF">EVAR_69299_1</name>
</gene>
<reference evidence="1 2" key="1">
    <citation type="journal article" date="2019" name="Commun. Biol.">
        <title>The bagworm genome reveals a unique fibroin gene that provides high tensile strength.</title>
        <authorList>
            <person name="Kono N."/>
            <person name="Nakamura H."/>
            <person name="Ohtoshi R."/>
            <person name="Tomita M."/>
            <person name="Numata K."/>
            <person name="Arakawa K."/>
        </authorList>
    </citation>
    <scope>NUCLEOTIDE SEQUENCE [LARGE SCALE GENOMIC DNA]</scope>
</reference>